<name>A0A1H6FIH6_9GAMM</name>
<evidence type="ECO:0000256" key="1">
    <source>
        <dbReference type="SAM" id="Phobius"/>
    </source>
</evidence>
<keyword evidence="4" id="KW-1185">Reference proteome</keyword>
<feature type="transmembrane region" description="Helical" evidence="1">
    <location>
        <begin position="21"/>
        <end position="39"/>
    </location>
</feature>
<keyword evidence="1" id="KW-1133">Transmembrane helix</keyword>
<protein>
    <submittedName>
        <fullName evidence="2">Uncharacterized protein</fullName>
    </submittedName>
</protein>
<organism evidence="2 4">
    <name type="scientific">Candidatus Venteria ishoeyi</name>
    <dbReference type="NCBI Taxonomy" id="1899563"/>
    <lineage>
        <taxon>Bacteria</taxon>
        <taxon>Pseudomonadati</taxon>
        <taxon>Pseudomonadota</taxon>
        <taxon>Gammaproteobacteria</taxon>
        <taxon>Thiotrichales</taxon>
        <taxon>Thiotrichaceae</taxon>
        <taxon>Venteria</taxon>
    </lineage>
</organism>
<sequence length="213" mass="23645">MARTTSSKTTRKKRNPKKQPIATYLMLGVLAIIVAAVAYKQIVLAGMISSNLPETKLNHSLEVCFQKNLTPDQIKHEVSQFTTQQSQSSSMTSFGGLDLSGMLGTVLDQVTGSVVETQILENHITESKVMNIQDFMGKQAEIRVQGRVEIAYQLPVVGEIRNRKDYQTVLFKRDQSYYFESVSVKKTGVQSVGRMALQPESIKVRVFSGLAIA</sequence>
<evidence type="ECO:0000313" key="4">
    <source>
        <dbReference type="Proteomes" id="UP000236724"/>
    </source>
</evidence>
<proteinExistence type="predicted"/>
<keyword evidence="1" id="KW-0472">Membrane</keyword>
<dbReference type="RefSeq" id="WP_103922653.1">
    <property type="nucleotide sequence ID" value="NZ_FMSV02000558.1"/>
</dbReference>
<keyword evidence="1" id="KW-0812">Transmembrane</keyword>
<dbReference type="Proteomes" id="UP000236724">
    <property type="component" value="Unassembled WGS sequence"/>
</dbReference>
<dbReference type="AlphaFoldDB" id="A0A1H6FIH6"/>
<dbReference type="EMBL" id="FMSV02000558">
    <property type="protein sequence ID" value="SEH09179.1"/>
    <property type="molecule type" value="Genomic_DNA"/>
</dbReference>
<reference evidence="2 4" key="1">
    <citation type="submission" date="2016-10" db="EMBL/GenBank/DDBJ databases">
        <authorList>
            <person name="de Groot N.N."/>
        </authorList>
    </citation>
    <scope>NUCLEOTIDE SEQUENCE [LARGE SCALE GENOMIC DNA]</scope>
    <source>
        <strain evidence="2">MBHS1</strain>
    </source>
</reference>
<accession>A0A1H6FIH6</accession>
<evidence type="ECO:0000313" key="2">
    <source>
        <dbReference type="EMBL" id="SEH09179.1"/>
    </source>
</evidence>
<evidence type="ECO:0000313" key="3">
    <source>
        <dbReference type="EMBL" id="SEH09308.1"/>
    </source>
</evidence>
<dbReference type="EMBL" id="FMSV02000559">
    <property type="protein sequence ID" value="SEH09308.1"/>
    <property type="molecule type" value="Genomic_DNA"/>
</dbReference>
<gene>
    <name evidence="2" type="ORF">MBHS_05073</name>
    <name evidence="3" type="ORF">MBHS_05203</name>
</gene>